<dbReference type="SUPFAM" id="SSF47384">
    <property type="entry name" value="Homodimeric domain of signal transducing histidine kinase"/>
    <property type="match status" value="1"/>
</dbReference>
<accession>A0A4S9EBN0</accession>
<evidence type="ECO:0000259" key="4">
    <source>
        <dbReference type="PROSITE" id="PS50109"/>
    </source>
</evidence>
<evidence type="ECO:0000313" key="7">
    <source>
        <dbReference type="Proteomes" id="UP000308953"/>
    </source>
</evidence>
<dbReference type="Proteomes" id="UP000308953">
    <property type="component" value="Unassembled WGS sequence"/>
</dbReference>
<dbReference type="InterPro" id="IPR001789">
    <property type="entry name" value="Sig_transdc_resp-reg_receiver"/>
</dbReference>
<proteinExistence type="predicted"/>
<dbReference type="SMART" id="SM00388">
    <property type="entry name" value="HisKA"/>
    <property type="match status" value="1"/>
</dbReference>
<evidence type="ECO:0000259" key="5">
    <source>
        <dbReference type="PROSITE" id="PS50110"/>
    </source>
</evidence>
<dbReference type="AlphaFoldDB" id="A0A4S9EBN0"/>
<dbReference type="Gene3D" id="3.30.565.10">
    <property type="entry name" value="Histidine kinase-like ATPase, C-terminal domain"/>
    <property type="match status" value="1"/>
</dbReference>
<dbReference type="InterPro" id="IPR004358">
    <property type="entry name" value="Sig_transdc_His_kin-like_C"/>
</dbReference>
<dbReference type="SUPFAM" id="SSF55874">
    <property type="entry name" value="ATPase domain of HSP90 chaperone/DNA topoisomerase II/histidine kinase"/>
    <property type="match status" value="1"/>
</dbReference>
<feature type="domain" description="Histidine kinase" evidence="4">
    <location>
        <begin position="502"/>
        <end position="781"/>
    </location>
</feature>
<sequence length="1108" mass="120942">MADLSSETECGAGLEHEAAAGKEQAWPCTRVVKTNLDFDINWLTMSAEDFAGQWDAGEHCLANNPVLVALAQNGALRLRCDRATISLLDDLRLSVIAEATPSTSPFGLQEHALYREHDPTSRSIAVFSHSTGHESIAFHDFVADTTRLVVRDIRTLDQPEDCSHQVAPPHLVSFAEVPIRNPSGHLLGTYCIIDDKVRHDFFHDETTLVLTDIANAISTFLELHTSTTIPNSCLAHCLDDQPIQLLRQHMTPSSDSSQTDQPRSETTFSFHHSLDTPRSEASDFAFALPTPDRCSSASNSHTASPDFDAHESKHVFSEAARQICAAINFEGLAFLDTFADNSSLELPPVCEVLGSFVAPKACKSGSQDSVSTLHEDSLNYLTRQYPRGCAFLASDQGITVLGDSDVSTGQNGVPKALDITSELPSDLQSLIISSRSLIFLPLWDSSLQRFYVGMIGWSRDPTRVFARQDVACLAAFGRSFMMDLGRSEAIDMEGTKSDFVSSISHELRSPLHGALAAVEFLQETKLDDTQAELVEMVQTCASTLLDTLNHLLDFSKVNELKGAKSRARKESDIRLNHGQNTFGSSTETYLCTILQDVVEGVHFGRSSQQAAFMRAKTSPIDKLAFSTHPGLLLDTASDADTFLAAKTADAVAVYLDVQNQAEWCTTLPAGAWKRLVMNLFANALKFTSEGFVEISLKLVEDEELQQKRVHLKISDSGIGMSEEYMKLHLYQPFVQENQLVSGIGLGLSIVKQIVDDLNGTISVESTLGVGTRFDVSVPLCEQDAQCRGKVPSGGEILDPDAALKGLTLCILSPHDPSTSHTDIHSRRLSTMQSYVRSIAEGWFGMDVITAQTTAQARADIYITEALQFVEEVEVSAEALKSNRYPTILIGPWPGAKVSRNGLYSNTIRLAYPLGPKALGRALFAALENPVEPDEPHEAIPIEPKPSQPAQESLTNGLEVLDLDQQSPLTPTRPDKGQIVESIMSEHVLLVDDNAINLKLLAAYVKKLGFSAELAVDGQDAYQKYQAASQRKPFTTILMDISMPVMDGFGSSRAIRNYEATHSISPPARIIALTGLGSDTSKREAELSGMDDFRTKPVALKTLKVLLSS</sequence>
<dbReference type="SMART" id="SM00448">
    <property type="entry name" value="REC"/>
    <property type="match status" value="1"/>
</dbReference>
<dbReference type="InterPro" id="IPR003594">
    <property type="entry name" value="HATPase_dom"/>
</dbReference>
<evidence type="ECO:0000313" key="6">
    <source>
        <dbReference type="EMBL" id="THX31685.1"/>
    </source>
</evidence>
<dbReference type="Gene3D" id="3.40.50.2300">
    <property type="match status" value="1"/>
</dbReference>
<dbReference type="InterPro" id="IPR036890">
    <property type="entry name" value="HATPase_C_sf"/>
</dbReference>
<dbReference type="GO" id="GO:0000155">
    <property type="term" value="F:phosphorelay sensor kinase activity"/>
    <property type="evidence" value="ECO:0007669"/>
    <property type="project" value="InterPro"/>
</dbReference>
<dbReference type="PROSITE" id="PS50110">
    <property type="entry name" value="RESPONSE_REGULATORY"/>
    <property type="match status" value="1"/>
</dbReference>
<dbReference type="CDD" id="cd00082">
    <property type="entry name" value="HisKA"/>
    <property type="match status" value="1"/>
</dbReference>
<feature type="modified residue" description="4-aspartylphosphate" evidence="2">
    <location>
        <position position="1039"/>
    </location>
</feature>
<dbReference type="PANTHER" id="PTHR43719">
    <property type="entry name" value="TWO-COMPONENT HISTIDINE KINASE"/>
    <property type="match status" value="1"/>
</dbReference>
<dbReference type="SMART" id="SM00387">
    <property type="entry name" value="HATPase_c"/>
    <property type="match status" value="1"/>
</dbReference>
<dbReference type="CDD" id="cd17546">
    <property type="entry name" value="REC_hyHK_CKI1_RcsC-like"/>
    <property type="match status" value="1"/>
</dbReference>
<feature type="domain" description="Response regulatory" evidence="5">
    <location>
        <begin position="986"/>
        <end position="1108"/>
    </location>
</feature>
<dbReference type="EMBL" id="QZAV01000278">
    <property type="protein sequence ID" value="THX31685.1"/>
    <property type="molecule type" value="Genomic_DNA"/>
</dbReference>
<dbReference type="InterPro" id="IPR003661">
    <property type="entry name" value="HisK_dim/P_dom"/>
</dbReference>
<feature type="compositionally biased region" description="Polar residues" evidence="3">
    <location>
        <begin position="250"/>
        <end position="270"/>
    </location>
</feature>
<dbReference type="Pfam" id="PF00072">
    <property type="entry name" value="Response_reg"/>
    <property type="match status" value="1"/>
</dbReference>
<dbReference type="SUPFAM" id="SSF55781">
    <property type="entry name" value="GAF domain-like"/>
    <property type="match status" value="1"/>
</dbReference>
<dbReference type="InterPro" id="IPR005467">
    <property type="entry name" value="His_kinase_dom"/>
</dbReference>
<dbReference type="FunFam" id="1.10.287.130:FF:000023">
    <property type="entry name" value="Sensor histidine kinase/response regulator, putative"/>
    <property type="match status" value="1"/>
</dbReference>
<evidence type="ECO:0000256" key="3">
    <source>
        <dbReference type="SAM" id="MobiDB-lite"/>
    </source>
</evidence>
<dbReference type="PANTHER" id="PTHR43719:SF11">
    <property type="entry name" value="HISTIDINE KINASE_RESPONSE REGULATOR, PUTATIVE-RELATED"/>
    <property type="match status" value="1"/>
</dbReference>
<dbReference type="SUPFAM" id="SSF52172">
    <property type="entry name" value="CheY-like"/>
    <property type="match status" value="1"/>
</dbReference>
<keyword evidence="1 2" id="KW-0597">Phosphoprotein</keyword>
<gene>
    <name evidence="6" type="ORF">D6D10_08325</name>
</gene>
<dbReference type="InterPro" id="IPR011006">
    <property type="entry name" value="CheY-like_superfamily"/>
</dbReference>
<protein>
    <submittedName>
        <fullName evidence="6">Uncharacterized protein</fullName>
    </submittedName>
</protein>
<evidence type="ECO:0000256" key="2">
    <source>
        <dbReference type="PROSITE-ProRule" id="PRU00169"/>
    </source>
</evidence>
<dbReference type="PRINTS" id="PR00344">
    <property type="entry name" value="BCTRLSENSOR"/>
</dbReference>
<dbReference type="PROSITE" id="PS50109">
    <property type="entry name" value="HIS_KIN"/>
    <property type="match status" value="1"/>
</dbReference>
<dbReference type="Gene3D" id="1.10.287.130">
    <property type="match status" value="1"/>
</dbReference>
<feature type="region of interest" description="Disordered" evidence="3">
    <location>
        <begin position="933"/>
        <end position="952"/>
    </location>
</feature>
<feature type="region of interest" description="Disordered" evidence="3">
    <location>
        <begin position="249"/>
        <end position="276"/>
    </location>
</feature>
<organism evidence="6 7">
    <name type="scientific">Aureobasidium pullulans</name>
    <name type="common">Black yeast</name>
    <name type="synonym">Pullularia pullulans</name>
    <dbReference type="NCBI Taxonomy" id="5580"/>
    <lineage>
        <taxon>Eukaryota</taxon>
        <taxon>Fungi</taxon>
        <taxon>Dikarya</taxon>
        <taxon>Ascomycota</taxon>
        <taxon>Pezizomycotina</taxon>
        <taxon>Dothideomycetes</taxon>
        <taxon>Dothideomycetidae</taxon>
        <taxon>Dothideales</taxon>
        <taxon>Saccotheciaceae</taxon>
        <taxon>Aureobasidium</taxon>
    </lineage>
</organism>
<name>A0A4S9EBN0_AURPU</name>
<reference evidence="6 7" key="1">
    <citation type="submission" date="2018-10" db="EMBL/GenBank/DDBJ databases">
        <title>Fifty Aureobasidium pullulans genomes reveal a recombining polyextremotolerant generalist.</title>
        <authorList>
            <person name="Gostincar C."/>
            <person name="Turk M."/>
            <person name="Zajc J."/>
            <person name="Gunde-Cimerman N."/>
        </authorList>
    </citation>
    <scope>NUCLEOTIDE SEQUENCE [LARGE SCALE GENOMIC DNA]</scope>
    <source>
        <strain evidence="6 7">EXF-9785</strain>
    </source>
</reference>
<dbReference type="Pfam" id="PF00512">
    <property type="entry name" value="HisKA"/>
    <property type="match status" value="1"/>
</dbReference>
<dbReference type="InterPro" id="IPR050956">
    <property type="entry name" value="2C_system_His_kinase"/>
</dbReference>
<evidence type="ECO:0000256" key="1">
    <source>
        <dbReference type="ARBA" id="ARBA00022553"/>
    </source>
</evidence>
<dbReference type="Pfam" id="PF02518">
    <property type="entry name" value="HATPase_c"/>
    <property type="match status" value="1"/>
</dbReference>
<comment type="caution">
    <text evidence="6">The sequence shown here is derived from an EMBL/GenBank/DDBJ whole genome shotgun (WGS) entry which is preliminary data.</text>
</comment>
<dbReference type="InterPro" id="IPR036097">
    <property type="entry name" value="HisK_dim/P_sf"/>
</dbReference>